<gene>
    <name evidence="2" type="ORF">J2X19_005155</name>
</gene>
<dbReference type="Proteomes" id="UP001180487">
    <property type="component" value="Unassembled WGS sequence"/>
</dbReference>
<reference evidence="2 3" key="1">
    <citation type="submission" date="2023-07" db="EMBL/GenBank/DDBJ databases">
        <title>Sorghum-associated microbial communities from plants grown in Nebraska, USA.</title>
        <authorList>
            <person name="Schachtman D."/>
        </authorList>
    </citation>
    <scope>NUCLEOTIDE SEQUENCE [LARGE SCALE GENOMIC DNA]</scope>
    <source>
        <strain evidence="2 3">BE313</strain>
    </source>
</reference>
<dbReference type="InterPro" id="IPR010982">
    <property type="entry name" value="Lambda_DNA-bd_dom_sf"/>
</dbReference>
<keyword evidence="3" id="KW-1185">Reference proteome</keyword>
<protein>
    <submittedName>
        <fullName evidence="2">DNA-binding XRE family transcriptional regulator</fullName>
    </submittedName>
</protein>
<comment type="caution">
    <text evidence="2">The sequence shown here is derived from an EMBL/GenBank/DDBJ whole genome shotgun (WGS) entry which is preliminary data.</text>
</comment>
<dbReference type="InterPro" id="IPR033788">
    <property type="entry name" value="VbhA-like"/>
</dbReference>
<dbReference type="InterPro" id="IPR043038">
    <property type="entry name" value="VbhA_sf"/>
</dbReference>
<dbReference type="InterPro" id="IPR041535">
    <property type="entry name" value="VbhA"/>
</dbReference>
<dbReference type="Pfam" id="PF18495">
    <property type="entry name" value="VbhA"/>
    <property type="match status" value="1"/>
</dbReference>
<evidence type="ECO:0000259" key="1">
    <source>
        <dbReference type="Pfam" id="PF18495"/>
    </source>
</evidence>
<evidence type="ECO:0000313" key="3">
    <source>
        <dbReference type="Proteomes" id="UP001180487"/>
    </source>
</evidence>
<dbReference type="RefSeq" id="WP_310377277.1">
    <property type="nucleotide sequence ID" value="NZ_JAVDXT010000009.1"/>
</dbReference>
<dbReference type="GO" id="GO:0003677">
    <property type="term" value="F:DNA binding"/>
    <property type="evidence" value="ECO:0007669"/>
    <property type="project" value="UniProtKB-KW"/>
</dbReference>
<dbReference type="CDD" id="cd11586">
    <property type="entry name" value="VbhA_like"/>
    <property type="match status" value="1"/>
</dbReference>
<dbReference type="EMBL" id="JAVDXT010000009">
    <property type="protein sequence ID" value="MDR7380448.1"/>
    <property type="molecule type" value="Genomic_DNA"/>
</dbReference>
<sequence>MTSNVSPSRNPLPREIRETRELARLTQTQAGALVHTTCRTWQQWEAEPGTKNHRAMHAAFWELFTNKIASALPLLEGIDMTIITKAQRRLSHEQALASTRIEGHRPTPEFLVDCEAVVEGTMTRDQARAASLARALAKDKAAKDTAVIAFANAA</sequence>
<dbReference type="Gene3D" id="1.10.8.1050">
    <property type="entry name" value="Antitoxin VbhA-like"/>
    <property type="match status" value="1"/>
</dbReference>
<accession>A0ABU2CGI1</accession>
<proteinExistence type="predicted"/>
<dbReference type="Gene3D" id="1.10.260.40">
    <property type="entry name" value="lambda repressor-like DNA-binding domains"/>
    <property type="match status" value="1"/>
</dbReference>
<name>A0ABU2CGI1_9BURK</name>
<organism evidence="2 3">
    <name type="scientific">Rhodoferax ferrireducens</name>
    <dbReference type="NCBI Taxonomy" id="192843"/>
    <lineage>
        <taxon>Bacteria</taxon>
        <taxon>Pseudomonadati</taxon>
        <taxon>Pseudomonadota</taxon>
        <taxon>Betaproteobacteria</taxon>
        <taxon>Burkholderiales</taxon>
        <taxon>Comamonadaceae</taxon>
        <taxon>Rhodoferax</taxon>
    </lineage>
</organism>
<feature type="domain" description="Antitoxin VbhA" evidence="1">
    <location>
        <begin position="88"/>
        <end position="134"/>
    </location>
</feature>
<evidence type="ECO:0000313" key="2">
    <source>
        <dbReference type="EMBL" id="MDR7380448.1"/>
    </source>
</evidence>
<keyword evidence="2" id="KW-0238">DNA-binding</keyword>